<proteinExistence type="predicted"/>
<dbReference type="InterPro" id="IPR011335">
    <property type="entry name" value="Restrct_endonuc-II-like"/>
</dbReference>
<organism evidence="3 4">
    <name type="scientific">Entomospira culicis</name>
    <dbReference type="NCBI Taxonomy" id="2719989"/>
    <lineage>
        <taxon>Bacteria</taxon>
        <taxon>Pseudomonadati</taxon>
        <taxon>Spirochaetota</taxon>
        <taxon>Spirochaetia</taxon>
        <taxon>Spirochaetales</taxon>
        <taxon>Spirochaetaceae</taxon>
        <taxon>Entomospira</taxon>
    </lineage>
</organism>
<evidence type="ECO:0000259" key="2">
    <source>
        <dbReference type="Pfam" id="PF09588"/>
    </source>
</evidence>
<gene>
    <name evidence="3" type="ORF">HCT48_03715</name>
</gene>
<dbReference type="EMBL" id="JAATLM010000001">
    <property type="protein sequence ID" value="NIZ69321.1"/>
    <property type="molecule type" value="Genomic_DNA"/>
</dbReference>
<comment type="caution">
    <text evidence="3">The sequence shown here is derived from an EMBL/GenBank/DDBJ whole genome shotgun (WGS) entry which is preliminary data.</text>
</comment>
<dbReference type="Pfam" id="PF09588">
    <property type="entry name" value="YqaJ"/>
    <property type="match status" value="1"/>
</dbReference>
<evidence type="ECO:0000313" key="4">
    <source>
        <dbReference type="Proteomes" id="UP000778951"/>
    </source>
</evidence>
<evidence type="ECO:0000313" key="3">
    <source>
        <dbReference type="EMBL" id="NIZ69321.1"/>
    </source>
</evidence>
<keyword evidence="1" id="KW-0175">Coiled coil</keyword>
<name>A0A968KZG5_9SPIO</name>
<dbReference type="SUPFAM" id="SSF52980">
    <property type="entry name" value="Restriction endonuclease-like"/>
    <property type="match status" value="1"/>
</dbReference>
<feature type="coiled-coil region" evidence="1">
    <location>
        <begin position="254"/>
        <end position="288"/>
    </location>
</feature>
<dbReference type="Gene3D" id="3.90.320.10">
    <property type="match status" value="1"/>
</dbReference>
<dbReference type="AlphaFoldDB" id="A0A968KZG5"/>
<dbReference type="InterPro" id="IPR011604">
    <property type="entry name" value="PDDEXK-like_dom_sf"/>
</dbReference>
<sequence length="373" mass="42308">MNNLELIKDKYGYRLNHLEHRHHADGSKKWHALRRAYIGGSDSAALANNFAHEIGISYVTTYASPLTLYRAKTQEQPVQVESEAIARGKRREGGLRAIAARTIKAELGKKVKVRRQAYTYLATLEDINLGANLDGIVIESDGSLAGLEIKTGNVWVAKEWANDGLPANYYCQVQHYMMVTGLRTFYLLAEIGDSLLLREVPYNEAFCAKLMYEYKAFQEALVYEQPPMPLGLACENTVLTQAQTSSKYIQADDLLNIVEQRNALDEQIKLLEAQKDKLDAQLKLAIGEHEGLAVGGYLISYKQSKASISFDSKKFALEHEDLYQRYCSSKVGSRRFLVKYEQSKPSITGDNKQFALENEELYQRYCQEFQFMP</sequence>
<dbReference type="RefSeq" id="WP_167695415.1">
    <property type="nucleotide sequence ID" value="NZ_CP118181.1"/>
</dbReference>
<dbReference type="InterPro" id="IPR019080">
    <property type="entry name" value="YqaJ_viral_recombinase"/>
</dbReference>
<feature type="domain" description="YqaJ viral recombinase" evidence="2">
    <location>
        <begin position="29"/>
        <end position="182"/>
    </location>
</feature>
<evidence type="ECO:0000256" key="1">
    <source>
        <dbReference type="SAM" id="Coils"/>
    </source>
</evidence>
<reference evidence="3" key="1">
    <citation type="submission" date="2020-03" db="EMBL/GenBank/DDBJ databases">
        <title>Spirochaetal bacteria isolated from arthropods constitute a novel genus Entomospira genus novum within the order Spirochaetales.</title>
        <authorList>
            <person name="Grana-Miraglia L."/>
            <person name="Sikutova S."/>
            <person name="Fingerle V."/>
            <person name="Sing A."/>
            <person name="Castillo-Ramirez S."/>
            <person name="Margos G."/>
            <person name="Rudolf I."/>
        </authorList>
    </citation>
    <scope>NUCLEOTIDE SEQUENCE</scope>
    <source>
        <strain evidence="3">BR149</strain>
    </source>
</reference>
<dbReference type="Proteomes" id="UP000778951">
    <property type="component" value="Unassembled WGS sequence"/>
</dbReference>
<accession>A0A968KZG5</accession>
<keyword evidence="4" id="KW-1185">Reference proteome</keyword>
<protein>
    <recommendedName>
        <fullName evidence="2">YqaJ viral recombinase domain-containing protein</fullName>
    </recommendedName>
</protein>